<dbReference type="AlphaFoldDB" id="A0AA88XIM0"/>
<organism evidence="9 10">
    <name type="scientific">Pinctada imbricata</name>
    <name type="common">Atlantic pearl-oyster</name>
    <name type="synonym">Pinctada martensii</name>
    <dbReference type="NCBI Taxonomy" id="66713"/>
    <lineage>
        <taxon>Eukaryota</taxon>
        <taxon>Metazoa</taxon>
        <taxon>Spiralia</taxon>
        <taxon>Lophotrochozoa</taxon>
        <taxon>Mollusca</taxon>
        <taxon>Bivalvia</taxon>
        <taxon>Autobranchia</taxon>
        <taxon>Pteriomorphia</taxon>
        <taxon>Pterioida</taxon>
        <taxon>Pterioidea</taxon>
        <taxon>Pteriidae</taxon>
        <taxon>Pinctada</taxon>
    </lineage>
</organism>
<keyword evidence="3" id="KW-0862">Zinc</keyword>
<feature type="chain" id="PRO_5041661269" evidence="6">
    <location>
        <begin position="21"/>
        <end position="1204"/>
    </location>
</feature>
<evidence type="ECO:0000256" key="1">
    <source>
        <dbReference type="ARBA" id="ARBA00022723"/>
    </source>
</evidence>
<dbReference type="InterPro" id="IPR019787">
    <property type="entry name" value="Znf_PHD-finger"/>
</dbReference>
<dbReference type="Proteomes" id="UP001186944">
    <property type="component" value="Unassembled WGS sequence"/>
</dbReference>
<dbReference type="InterPro" id="IPR005135">
    <property type="entry name" value="Endo/exonuclease/phosphatase"/>
</dbReference>
<feature type="domain" description="PHD-type" evidence="7">
    <location>
        <begin position="143"/>
        <end position="199"/>
    </location>
</feature>
<comment type="caution">
    <text evidence="9">The sequence shown here is derived from an EMBL/GenBank/DDBJ whole genome shotgun (WGS) entry which is preliminary data.</text>
</comment>
<dbReference type="EMBL" id="VSWD01000012">
    <property type="protein sequence ID" value="KAK3085883.1"/>
    <property type="molecule type" value="Genomic_DNA"/>
</dbReference>
<dbReference type="GO" id="GO:0008270">
    <property type="term" value="F:zinc ion binding"/>
    <property type="evidence" value="ECO:0007669"/>
    <property type="project" value="UniProtKB-KW"/>
</dbReference>
<evidence type="ECO:0000256" key="2">
    <source>
        <dbReference type="ARBA" id="ARBA00022771"/>
    </source>
</evidence>
<dbReference type="SUPFAM" id="SSF57903">
    <property type="entry name" value="FYVE/PHD zinc finger"/>
    <property type="match status" value="1"/>
</dbReference>
<proteinExistence type="predicted"/>
<dbReference type="Gene3D" id="3.30.40.10">
    <property type="entry name" value="Zinc/RING finger domain, C3HC4 (zinc finger)"/>
    <property type="match status" value="1"/>
</dbReference>
<dbReference type="CDD" id="cd01650">
    <property type="entry name" value="RT_nLTR_like"/>
    <property type="match status" value="1"/>
</dbReference>
<dbReference type="InterPro" id="IPR013083">
    <property type="entry name" value="Znf_RING/FYVE/PHD"/>
</dbReference>
<dbReference type="InterPro" id="IPR019786">
    <property type="entry name" value="Zinc_finger_PHD-type_CS"/>
</dbReference>
<protein>
    <submittedName>
        <fullName evidence="9">Uncharacterized protein</fullName>
    </submittedName>
</protein>
<dbReference type="InterPro" id="IPR000477">
    <property type="entry name" value="RT_dom"/>
</dbReference>
<dbReference type="PANTHER" id="PTHR33395">
    <property type="entry name" value="TRANSCRIPTASE, PUTATIVE-RELATED-RELATED"/>
    <property type="match status" value="1"/>
</dbReference>
<dbReference type="InterPro" id="IPR011011">
    <property type="entry name" value="Znf_FYVE_PHD"/>
</dbReference>
<evidence type="ECO:0000256" key="3">
    <source>
        <dbReference type="ARBA" id="ARBA00022833"/>
    </source>
</evidence>
<keyword evidence="1" id="KW-0479">Metal-binding</keyword>
<evidence type="ECO:0000256" key="5">
    <source>
        <dbReference type="SAM" id="MobiDB-lite"/>
    </source>
</evidence>
<dbReference type="InterPro" id="IPR043502">
    <property type="entry name" value="DNA/RNA_pol_sf"/>
</dbReference>
<evidence type="ECO:0000256" key="6">
    <source>
        <dbReference type="SAM" id="SignalP"/>
    </source>
</evidence>
<accession>A0AA88XIM0</accession>
<dbReference type="Pfam" id="PF00078">
    <property type="entry name" value="RVT_1"/>
    <property type="match status" value="1"/>
</dbReference>
<sequence>MPPLLQLQITLAIVLSLVYLKPENVWLNDHVTDPGMSQDSGHVHVNTVIHNYLHIHNHGTDSSFAFSMTIPFNEVDNQSSKQNFGPLCSDKIISLKVFLNMTRKRFPSQLPKPSKSLLFLLLLIIARSNDIETNPGPSNDSTKYMCGTCDNTVTWEHKGIVCETCDQWYHIDCQNIHSNTYVLLDDSMVSWHCLICNHPNYSTCPYDLHGISASTNTFESLLHHSNVLENNDDISLSSPIPTCKPSHQSTPKQTKKTPSKSKIPLRILNINFQSIKRKQHLVKNIIESTKPDIITGTETWLEPEIKNNEVFPSTYKVYRRDRKGKQGGSVLIAVKDNFISVEVEDLSPDDKCEMIWAKVEIVGCRTLYVSSFYNHKTSDEQSLKWFDISVRRASQMKNAALLIGGDFNLPHWDWKNNILKPNSSHQKLHYFHGDTLDDLGLTQVVEQPTRKDNILDLFITNLPNQVSRTEIMPGISDHDIVFLEFNLTPKKVKQIQRNIPLYKKANWDTIKNEINNMNHKIQQEANIRTTNELWIIFKTSLNEIIMKHIPHKKLSSKLKNPWVTTKTRALMKKRDRLYRKMKKSGNVDLQCKYKKLKHHVQKELRHSYWNYIEDIVPPKENDNSLSNMKRFWSFVKSKKIDYSGISSLKDDGKILTDPKQKSNTLNKQFQSVFSDPVDITTSDFTNGKYMQDPNIYPDIQDINVTPQGIEKLLKKLDPSKACGPDEIRTRILKELAHEISPILCIIYQKSLDTGDVPNDWRTAHVSPIYKKGSKYNPENYRPISLTRICCKILEHVVVSSIMTHADTHNILYPLQHGFRRSRSCETQLLEFIDDISKNIENSAQTDILVMDFSKAFDKVSHNLLLHKLNHYGIKGKINRWIKNFLFSCIQAVLLEGVTSDYVPVLSGVPQGSVLGPSLFLFYINDIPVGLNSTIRLFADDTIAYLVVKSNHDCKTLQNDLDKLGIWENKWKMAFHPDKCNVLSISKSKNPIKYDYKLHGQTLKHVNKAKYLGVTVQSDLKWNTHVNNITQKANKTLGFLKRNLNINSTSVKEQAYKSLIRPTLEYACSVWDPYFTEDINKIEKIQRRAARYVTGRSNNTSSVSDMLNTLQWRKLADRRTDARLTMMFKIVHNKVAISKDDRLIPLLRFSRNMHTLSFQIPSCRTQIRQNSFFPRTIKNWNHLPLDTVMSESVNSFKAAVSTLSH</sequence>
<evidence type="ECO:0000313" key="10">
    <source>
        <dbReference type="Proteomes" id="UP001186944"/>
    </source>
</evidence>
<dbReference type="PROSITE" id="PS01359">
    <property type="entry name" value="ZF_PHD_1"/>
    <property type="match status" value="1"/>
</dbReference>
<dbReference type="Pfam" id="PF03372">
    <property type="entry name" value="Exo_endo_phos"/>
    <property type="match status" value="1"/>
</dbReference>
<feature type="domain" description="Reverse transcriptase" evidence="8">
    <location>
        <begin position="749"/>
        <end position="1015"/>
    </location>
</feature>
<dbReference type="SUPFAM" id="SSF56672">
    <property type="entry name" value="DNA/RNA polymerases"/>
    <property type="match status" value="1"/>
</dbReference>
<keyword evidence="10" id="KW-1185">Reference proteome</keyword>
<keyword evidence="2 4" id="KW-0863">Zinc-finger</keyword>
<evidence type="ECO:0000259" key="8">
    <source>
        <dbReference type="PROSITE" id="PS50878"/>
    </source>
</evidence>
<reference evidence="9" key="1">
    <citation type="submission" date="2019-08" db="EMBL/GenBank/DDBJ databases">
        <title>The improved chromosome-level genome for the pearl oyster Pinctada fucata martensii using PacBio sequencing and Hi-C.</title>
        <authorList>
            <person name="Zheng Z."/>
        </authorList>
    </citation>
    <scope>NUCLEOTIDE SEQUENCE</scope>
    <source>
        <strain evidence="9">ZZ-2019</strain>
        <tissue evidence="9">Adductor muscle</tissue>
    </source>
</reference>
<dbReference type="GO" id="GO:0007508">
    <property type="term" value="P:larval heart development"/>
    <property type="evidence" value="ECO:0007669"/>
    <property type="project" value="TreeGrafter"/>
</dbReference>
<dbReference type="GO" id="GO:0061343">
    <property type="term" value="P:cell adhesion involved in heart morphogenesis"/>
    <property type="evidence" value="ECO:0007669"/>
    <property type="project" value="TreeGrafter"/>
</dbReference>
<gene>
    <name evidence="9" type="ORF">FSP39_009995</name>
</gene>
<dbReference type="PROSITE" id="PS50016">
    <property type="entry name" value="ZF_PHD_2"/>
    <property type="match status" value="1"/>
</dbReference>
<dbReference type="PANTHER" id="PTHR33395:SF22">
    <property type="entry name" value="REVERSE TRANSCRIPTASE DOMAIN-CONTAINING PROTEIN"/>
    <property type="match status" value="1"/>
</dbReference>
<feature type="signal peptide" evidence="6">
    <location>
        <begin position="1"/>
        <end position="20"/>
    </location>
</feature>
<name>A0AA88XIM0_PINIB</name>
<feature type="region of interest" description="Disordered" evidence="5">
    <location>
        <begin position="239"/>
        <end position="258"/>
    </location>
</feature>
<evidence type="ECO:0000259" key="7">
    <source>
        <dbReference type="PROSITE" id="PS50016"/>
    </source>
</evidence>
<dbReference type="GO" id="GO:0003824">
    <property type="term" value="F:catalytic activity"/>
    <property type="evidence" value="ECO:0007669"/>
    <property type="project" value="InterPro"/>
</dbReference>
<dbReference type="Gene3D" id="3.60.10.10">
    <property type="entry name" value="Endonuclease/exonuclease/phosphatase"/>
    <property type="match status" value="1"/>
</dbReference>
<dbReference type="PROSITE" id="PS50878">
    <property type="entry name" value="RT_POL"/>
    <property type="match status" value="1"/>
</dbReference>
<keyword evidence="6" id="KW-0732">Signal</keyword>
<dbReference type="SUPFAM" id="SSF56219">
    <property type="entry name" value="DNase I-like"/>
    <property type="match status" value="1"/>
</dbReference>
<dbReference type="GO" id="GO:0031012">
    <property type="term" value="C:extracellular matrix"/>
    <property type="evidence" value="ECO:0007669"/>
    <property type="project" value="TreeGrafter"/>
</dbReference>
<evidence type="ECO:0000313" key="9">
    <source>
        <dbReference type="EMBL" id="KAK3085883.1"/>
    </source>
</evidence>
<evidence type="ECO:0000256" key="4">
    <source>
        <dbReference type="PROSITE-ProRule" id="PRU00146"/>
    </source>
</evidence>
<dbReference type="InterPro" id="IPR036691">
    <property type="entry name" value="Endo/exonu/phosph_ase_sf"/>
</dbReference>